<evidence type="ECO:0000259" key="7">
    <source>
        <dbReference type="Pfam" id="PF01490"/>
    </source>
</evidence>
<dbReference type="Proteomes" id="UP001165065">
    <property type="component" value="Unassembled WGS sequence"/>
</dbReference>
<feature type="region of interest" description="Disordered" evidence="5">
    <location>
        <begin position="79"/>
        <end position="104"/>
    </location>
</feature>
<keyword evidence="3 6" id="KW-1133">Transmembrane helix</keyword>
<feature type="transmembrane region" description="Helical" evidence="6">
    <location>
        <begin position="135"/>
        <end position="158"/>
    </location>
</feature>
<evidence type="ECO:0000256" key="2">
    <source>
        <dbReference type="ARBA" id="ARBA00022692"/>
    </source>
</evidence>
<feature type="transmembrane region" description="Helical" evidence="6">
    <location>
        <begin position="457"/>
        <end position="479"/>
    </location>
</feature>
<keyword evidence="9" id="KW-1185">Reference proteome</keyword>
<dbReference type="PANTHER" id="PTHR16189">
    <property type="entry name" value="TRANSMEMBRANE PROTEIN 104-RELATED"/>
    <property type="match status" value="1"/>
</dbReference>
<evidence type="ECO:0000256" key="6">
    <source>
        <dbReference type="SAM" id="Phobius"/>
    </source>
</evidence>
<comment type="subcellular location">
    <subcellularLocation>
        <location evidence="1">Membrane</location>
    </subcellularLocation>
</comment>
<gene>
    <name evidence="8" type="ORF">TrCOL_g525</name>
</gene>
<keyword evidence="4 6" id="KW-0472">Membrane</keyword>
<feature type="domain" description="Amino acid transporter transmembrane" evidence="7">
    <location>
        <begin position="19"/>
        <end position="297"/>
    </location>
</feature>
<feature type="transmembrane region" description="Helical" evidence="6">
    <location>
        <begin position="411"/>
        <end position="432"/>
    </location>
</feature>
<dbReference type="GO" id="GO:0016020">
    <property type="term" value="C:membrane"/>
    <property type="evidence" value="ECO:0007669"/>
    <property type="project" value="UniProtKB-SubCell"/>
</dbReference>
<feature type="transmembrane region" description="Helical" evidence="6">
    <location>
        <begin position="268"/>
        <end position="292"/>
    </location>
</feature>
<evidence type="ECO:0000256" key="3">
    <source>
        <dbReference type="ARBA" id="ARBA00022989"/>
    </source>
</evidence>
<sequence length="495" mass="53874">MSTSTASSSGSSEPSFSPFVALCFTINYVMGTGFLTLPWAFLNAGLVLSIVTMFFTGVISDISKDWVLNSMARAEAVESDRQASSKDASTRLIERPPSPPPSLPVVSHRKFEVIELCKIFLPPLGPRLYTATFSLYMYGTLWAYTTVFGTAMVSALPLGTKDDYLLYVVVFAAITVPLTCMELKEQVKVQVSLSVCRMVLVVVILGTVLAAWNAGEGQFDEVDGPQKIPLVDVKGFYKLLPIAVYANIYHHSIPGLSHPVKDKRKLGVIFRVVFLVMGICYVSLGGIVGWYFGDGLNEPGKSSCNLMWHDYLGGTGECSKNCDDGSDDKVWKGRLWWASAASFYAVLFPALDVLSAFPLNGITLGNCLLGSYHGEGVREVEGVRAKVLPWRVAASLPSIVGAAFVRDLGTITDYTGVTGFLIAFVFPAYLNIRSRREAKRRGLGGRTAYEGWGSGDWASWGGVAFGGFMVVFVLASLGIEAAEGDGEEERRRLRW</sequence>
<evidence type="ECO:0000256" key="1">
    <source>
        <dbReference type="ARBA" id="ARBA00004370"/>
    </source>
</evidence>
<proteinExistence type="predicted"/>
<evidence type="ECO:0000313" key="8">
    <source>
        <dbReference type="EMBL" id="GMI48564.1"/>
    </source>
</evidence>
<evidence type="ECO:0000256" key="5">
    <source>
        <dbReference type="SAM" id="MobiDB-lite"/>
    </source>
</evidence>
<keyword evidence="2 6" id="KW-0812">Transmembrane</keyword>
<name>A0A9W7LFI0_9STRA</name>
<dbReference type="InterPro" id="IPR013057">
    <property type="entry name" value="AA_transpt_TM"/>
</dbReference>
<dbReference type="EMBL" id="BRYA01000407">
    <property type="protein sequence ID" value="GMI48564.1"/>
    <property type="molecule type" value="Genomic_DNA"/>
</dbReference>
<accession>A0A9W7LFI0</accession>
<comment type="caution">
    <text evidence="8">The sequence shown here is derived from an EMBL/GenBank/DDBJ whole genome shotgun (WGS) entry which is preliminary data.</text>
</comment>
<feature type="transmembrane region" description="Helical" evidence="6">
    <location>
        <begin position="335"/>
        <end position="354"/>
    </location>
</feature>
<dbReference type="AlphaFoldDB" id="A0A9W7LFI0"/>
<evidence type="ECO:0000256" key="4">
    <source>
        <dbReference type="ARBA" id="ARBA00023136"/>
    </source>
</evidence>
<reference evidence="9" key="1">
    <citation type="journal article" date="2023" name="Commun. Biol.">
        <title>Genome analysis of Parmales, the sister group of diatoms, reveals the evolutionary specialization of diatoms from phago-mixotrophs to photoautotrophs.</title>
        <authorList>
            <person name="Ban H."/>
            <person name="Sato S."/>
            <person name="Yoshikawa S."/>
            <person name="Yamada K."/>
            <person name="Nakamura Y."/>
            <person name="Ichinomiya M."/>
            <person name="Sato N."/>
            <person name="Blanc-Mathieu R."/>
            <person name="Endo H."/>
            <person name="Kuwata A."/>
            <person name="Ogata H."/>
        </authorList>
    </citation>
    <scope>NUCLEOTIDE SEQUENCE [LARGE SCALE GENOMIC DNA]</scope>
</reference>
<dbReference type="PANTHER" id="PTHR16189:SF2">
    <property type="entry name" value="AMINO ACID TRANSPORTER TRANSMEMBRANE DOMAIN-CONTAINING PROTEIN"/>
    <property type="match status" value="1"/>
</dbReference>
<feature type="compositionally biased region" description="Basic and acidic residues" evidence="5">
    <location>
        <begin position="79"/>
        <end position="94"/>
    </location>
</feature>
<feature type="transmembrane region" description="Helical" evidence="6">
    <location>
        <begin position="164"/>
        <end position="183"/>
    </location>
</feature>
<feature type="transmembrane region" description="Helical" evidence="6">
    <location>
        <begin position="41"/>
        <end position="63"/>
    </location>
</feature>
<dbReference type="OrthoDB" id="294541at2759"/>
<feature type="transmembrane region" description="Helical" evidence="6">
    <location>
        <begin position="388"/>
        <end position="405"/>
    </location>
</feature>
<evidence type="ECO:0000313" key="9">
    <source>
        <dbReference type="Proteomes" id="UP001165065"/>
    </source>
</evidence>
<protein>
    <recommendedName>
        <fullName evidence="7">Amino acid transporter transmembrane domain-containing protein</fullName>
    </recommendedName>
</protein>
<feature type="transmembrane region" description="Helical" evidence="6">
    <location>
        <begin position="16"/>
        <end position="35"/>
    </location>
</feature>
<feature type="transmembrane region" description="Helical" evidence="6">
    <location>
        <begin position="195"/>
        <end position="215"/>
    </location>
</feature>
<organism evidence="8 9">
    <name type="scientific">Triparma columacea</name>
    <dbReference type="NCBI Taxonomy" id="722753"/>
    <lineage>
        <taxon>Eukaryota</taxon>
        <taxon>Sar</taxon>
        <taxon>Stramenopiles</taxon>
        <taxon>Ochrophyta</taxon>
        <taxon>Bolidophyceae</taxon>
        <taxon>Parmales</taxon>
        <taxon>Triparmaceae</taxon>
        <taxon>Triparma</taxon>
    </lineage>
</organism>
<dbReference type="Pfam" id="PF01490">
    <property type="entry name" value="Aa_trans"/>
    <property type="match status" value="1"/>
</dbReference>